<reference evidence="2" key="1">
    <citation type="submission" date="2013-08" db="EMBL/GenBank/DDBJ databases">
        <authorList>
            <person name="Mendez C."/>
            <person name="Richter M."/>
            <person name="Ferrer M."/>
            <person name="Sanchez J."/>
        </authorList>
    </citation>
    <scope>NUCLEOTIDE SEQUENCE</scope>
</reference>
<sequence length="129" mass="14742">SITNEHRKIIEKLISDGIKIKAFGSRKIKSDYYEGFVSDERLKDILTNASGTLFLFDYEAFGLIPLESLISGTPVITEPKMGIFTEYQTCEDVHFAESYEDLLTSCKNLLNSEKTQDIRKRMHELGNQI</sequence>
<dbReference type="SUPFAM" id="SSF53756">
    <property type="entry name" value="UDP-Glycosyltransferase/glycogen phosphorylase"/>
    <property type="match status" value="1"/>
</dbReference>
<dbReference type="AlphaFoldDB" id="T1D914"/>
<feature type="non-terminal residue" evidence="2">
    <location>
        <position position="1"/>
    </location>
</feature>
<comment type="caution">
    <text evidence="2">The sequence shown here is derived from an EMBL/GenBank/DDBJ whole genome shotgun (WGS) entry which is preliminary data.</text>
</comment>
<feature type="domain" description="Glycosyl transferase family 1" evidence="1">
    <location>
        <begin position="35"/>
        <end position="117"/>
    </location>
</feature>
<dbReference type="Gene3D" id="3.40.50.2000">
    <property type="entry name" value="Glycogen Phosphorylase B"/>
    <property type="match status" value="1"/>
</dbReference>
<organism evidence="2">
    <name type="scientific">mine drainage metagenome</name>
    <dbReference type="NCBI Taxonomy" id="410659"/>
    <lineage>
        <taxon>unclassified sequences</taxon>
        <taxon>metagenomes</taxon>
        <taxon>ecological metagenomes</taxon>
    </lineage>
</organism>
<keyword evidence="2" id="KW-0808">Transferase</keyword>
<proteinExistence type="predicted"/>
<name>T1D914_9ZZZZ</name>
<dbReference type="Pfam" id="PF00534">
    <property type="entry name" value="Glycos_transf_1"/>
    <property type="match status" value="1"/>
</dbReference>
<gene>
    <name evidence="2" type="ORF">B1B_00578</name>
</gene>
<dbReference type="InterPro" id="IPR001296">
    <property type="entry name" value="Glyco_trans_1"/>
</dbReference>
<evidence type="ECO:0000313" key="2">
    <source>
        <dbReference type="EMBL" id="EQD78700.1"/>
    </source>
</evidence>
<accession>T1D914</accession>
<reference evidence="2" key="2">
    <citation type="journal article" date="2014" name="ISME J.">
        <title>Microbial stratification in low pH oxic and suboxic macroscopic growths along an acid mine drainage.</title>
        <authorList>
            <person name="Mendez-Garcia C."/>
            <person name="Mesa V."/>
            <person name="Sprenger R.R."/>
            <person name="Richter M."/>
            <person name="Diez M.S."/>
            <person name="Solano J."/>
            <person name="Bargiela R."/>
            <person name="Golyshina O.V."/>
            <person name="Manteca A."/>
            <person name="Ramos J.L."/>
            <person name="Gallego J.R."/>
            <person name="Llorente I."/>
            <person name="Martins Dos Santos V.A."/>
            <person name="Jensen O.N."/>
            <person name="Pelaez A.I."/>
            <person name="Sanchez J."/>
            <person name="Ferrer M."/>
        </authorList>
    </citation>
    <scope>NUCLEOTIDE SEQUENCE</scope>
</reference>
<dbReference type="GO" id="GO:0016757">
    <property type="term" value="F:glycosyltransferase activity"/>
    <property type="evidence" value="ECO:0007669"/>
    <property type="project" value="InterPro"/>
</dbReference>
<dbReference type="EMBL" id="AUZY01000443">
    <property type="protein sequence ID" value="EQD78700.1"/>
    <property type="molecule type" value="Genomic_DNA"/>
</dbReference>
<evidence type="ECO:0000259" key="1">
    <source>
        <dbReference type="Pfam" id="PF00534"/>
    </source>
</evidence>
<protein>
    <submittedName>
        <fullName evidence="2">Glycosyltransferase</fullName>
    </submittedName>
</protein>